<gene>
    <name evidence="2" type="ORF">I3842_10G104700</name>
</gene>
<dbReference type="InterPro" id="IPR002156">
    <property type="entry name" value="RNaseH_domain"/>
</dbReference>
<proteinExistence type="predicted"/>
<dbReference type="EMBL" id="CM031834">
    <property type="protein sequence ID" value="KAG6692238.1"/>
    <property type="molecule type" value="Genomic_DNA"/>
</dbReference>
<comment type="caution">
    <text evidence="2">The sequence shown here is derived from an EMBL/GenBank/DDBJ whole genome shotgun (WGS) entry which is preliminary data.</text>
</comment>
<feature type="domain" description="RNase H type-1" evidence="1">
    <location>
        <begin position="317"/>
        <end position="439"/>
    </location>
</feature>
<protein>
    <recommendedName>
        <fullName evidence="1">RNase H type-1 domain-containing protein</fullName>
    </recommendedName>
</protein>
<evidence type="ECO:0000259" key="1">
    <source>
        <dbReference type="Pfam" id="PF13456"/>
    </source>
</evidence>
<dbReference type="InterPro" id="IPR044730">
    <property type="entry name" value="RNase_H-like_dom_plant"/>
</dbReference>
<evidence type="ECO:0000313" key="2">
    <source>
        <dbReference type="EMBL" id="KAG6692238.1"/>
    </source>
</evidence>
<dbReference type="GO" id="GO:0004523">
    <property type="term" value="F:RNA-DNA hybrid ribonuclease activity"/>
    <property type="evidence" value="ECO:0007669"/>
    <property type="project" value="InterPro"/>
</dbReference>
<sequence length="466" mass="53544">MCESKVEGGMGFRSIQMFNKALLAKQGWMIMHEESSLLHKIFKARYFPTSSFFDSRLGVNPSYVWRGIWDTKNSLLKGCRWRVGNGLSTNIWSDYWLPKQKLLSMVVDIPPEAGLQKLSSLMMPEQNSWDVEKVRMLSIQLPIDNILDMLIWEHVTSGIFSVKSAYEFFKTIEQNGDVAESSRAEDEKLLYKHLWKMNVPQRVKTRRVIEEATCYYCQTEEEDLPHALIYCPAVVDSIAVIRRRRTRELEKFFLLAWGIWYRRNQSIYEGNILSIQQVMEHAFALYQEHKATIKATKIKQKYKCQWQPPPEGVLKLNINGALFSDQCKAGIGAVLRDKEGKIIFAASKSEPAIADPMEIELLAMLSGLQLCVFLGITSLQVESDSLLATQELEKEGYSTTLWGGLIKEIKTLLQMYPNWSIHHKGREANGVAHCLARFAWNLDDICIWWNSIPNCISQAIWVDSSL</sequence>
<dbReference type="Proteomes" id="UP000811246">
    <property type="component" value="Chromosome 10"/>
</dbReference>
<accession>A0A922DYM4</accession>
<name>A0A922DYM4_CARIL</name>
<dbReference type="InterPro" id="IPR053151">
    <property type="entry name" value="RNase_H-like"/>
</dbReference>
<dbReference type="AlphaFoldDB" id="A0A922DYM4"/>
<dbReference type="Pfam" id="PF13456">
    <property type="entry name" value="RVT_3"/>
    <property type="match status" value="1"/>
</dbReference>
<organism evidence="2 3">
    <name type="scientific">Carya illinoinensis</name>
    <name type="common">Pecan</name>
    <dbReference type="NCBI Taxonomy" id="32201"/>
    <lineage>
        <taxon>Eukaryota</taxon>
        <taxon>Viridiplantae</taxon>
        <taxon>Streptophyta</taxon>
        <taxon>Embryophyta</taxon>
        <taxon>Tracheophyta</taxon>
        <taxon>Spermatophyta</taxon>
        <taxon>Magnoliopsida</taxon>
        <taxon>eudicotyledons</taxon>
        <taxon>Gunneridae</taxon>
        <taxon>Pentapetalae</taxon>
        <taxon>rosids</taxon>
        <taxon>fabids</taxon>
        <taxon>Fagales</taxon>
        <taxon>Juglandaceae</taxon>
        <taxon>Carya</taxon>
    </lineage>
</organism>
<dbReference type="GO" id="GO:0003676">
    <property type="term" value="F:nucleic acid binding"/>
    <property type="evidence" value="ECO:0007669"/>
    <property type="project" value="InterPro"/>
</dbReference>
<reference evidence="2" key="1">
    <citation type="submission" date="2021-01" db="EMBL/GenBank/DDBJ databases">
        <authorList>
            <person name="Lovell J.T."/>
            <person name="Bentley N."/>
            <person name="Bhattarai G."/>
            <person name="Jenkins J.W."/>
            <person name="Sreedasyam A."/>
            <person name="Alarcon Y."/>
            <person name="Bock C."/>
            <person name="Boston L."/>
            <person name="Carlson J."/>
            <person name="Cervantes K."/>
            <person name="Clermont K."/>
            <person name="Krom N."/>
            <person name="Kubenka K."/>
            <person name="Mamidi S."/>
            <person name="Mattison C."/>
            <person name="Monteros M."/>
            <person name="Pisani C."/>
            <person name="Plott C."/>
            <person name="Rajasekar S."/>
            <person name="Rhein H.S."/>
            <person name="Rohla C."/>
            <person name="Song M."/>
            <person name="Hilaire R.S."/>
            <person name="Shu S."/>
            <person name="Wells L."/>
            <person name="Wang X."/>
            <person name="Webber J."/>
            <person name="Heerema R.J."/>
            <person name="Klein P."/>
            <person name="Conner P."/>
            <person name="Grauke L."/>
            <person name="Grimwood J."/>
            <person name="Schmutz J."/>
            <person name="Randall J.J."/>
        </authorList>
    </citation>
    <scope>NUCLEOTIDE SEQUENCE</scope>
    <source>
        <tissue evidence="2">Leaf</tissue>
    </source>
</reference>
<dbReference type="CDD" id="cd06222">
    <property type="entry name" value="RNase_H_like"/>
    <property type="match status" value="1"/>
</dbReference>
<evidence type="ECO:0000313" key="3">
    <source>
        <dbReference type="Proteomes" id="UP000811246"/>
    </source>
</evidence>
<dbReference type="PANTHER" id="PTHR47723">
    <property type="entry name" value="OS05G0353850 PROTEIN"/>
    <property type="match status" value="1"/>
</dbReference>
<dbReference type="PANTHER" id="PTHR47723:SF19">
    <property type="entry name" value="POLYNUCLEOTIDYL TRANSFERASE, RIBONUCLEASE H-LIKE SUPERFAMILY PROTEIN"/>
    <property type="match status" value="1"/>
</dbReference>